<reference evidence="6 7" key="1">
    <citation type="journal article" date="2020" name="ISME J.">
        <title>Uncovering the hidden diversity of litter-decomposition mechanisms in mushroom-forming fungi.</title>
        <authorList>
            <person name="Floudas D."/>
            <person name="Bentzer J."/>
            <person name="Ahren D."/>
            <person name="Johansson T."/>
            <person name="Persson P."/>
            <person name="Tunlid A."/>
        </authorList>
    </citation>
    <scope>NUCLEOTIDE SEQUENCE [LARGE SCALE GENOMIC DNA]</scope>
    <source>
        <strain evidence="6 7">CBS 101986</strain>
    </source>
</reference>
<proteinExistence type="predicted"/>
<dbReference type="Pfam" id="PF07690">
    <property type="entry name" value="MFS_1"/>
    <property type="match status" value="1"/>
</dbReference>
<feature type="transmembrane region" description="Helical" evidence="5">
    <location>
        <begin position="69"/>
        <end position="91"/>
    </location>
</feature>
<feature type="transmembrane region" description="Helical" evidence="5">
    <location>
        <begin position="450"/>
        <end position="470"/>
    </location>
</feature>
<protein>
    <recommendedName>
        <fullName evidence="8">MFS general substrate transporter</fullName>
    </recommendedName>
</protein>
<feature type="transmembrane region" description="Helical" evidence="5">
    <location>
        <begin position="409"/>
        <end position="430"/>
    </location>
</feature>
<dbReference type="Gene3D" id="1.20.1250.20">
    <property type="entry name" value="MFS general substrate transporter like domains"/>
    <property type="match status" value="2"/>
</dbReference>
<feature type="transmembrane region" description="Helical" evidence="5">
    <location>
        <begin position="139"/>
        <end position="164"/>
    </location>
</feature>
<comment type="subcellular location">
    <subcellularLocation>
        <location evidence="1">Membrane</location>
        <topology evidence="1">Multi-pass membrane protein</topology>
    </subcellularLocation>
</comment>
<comment type="caution">
    <text evidence="6">The sequence shown here is derived from an EMBL/GenBank/DDBJ whole genome shotgun (WGS) entry which is preliminary data.</text>
</comment>
<keyword evidence="3 5" id="KW-1133">Transmembrane helix</keyword>
<accession>A0A8H5BXT6</accession>
<evidence type="ECO:0000313" key="6">
    <source>
        <dbReference type="EMBL" id="KAF5330337.1"/>
    </source>
</evidence>
<dbReference type="EMBL" id="JAACJJ010000001">
    <property type="protein sequence ID" value="KAF5330337.1"/>
    <property type="molecule type" value="Genomic_DNA"/>
</dbReference>
<dbReference type="SUPFAM" id="SSF103473">
    <property type="entry name" value="MFS general substrate transporter"/>
    <property type="match status" value="1"/>
</dbReference>
<evidence type="ECO:0000256" key="2">
    <source>
        <dbReference type="ARBA" id="ARBA00022692"/>
    </source>
</evidence>
<dbReference type="InterPro" id="IPR011701">
    <property type="entry name" value="MFS"/>
</dbReference>
<evidence type="ECO:0000256" key="5">
    <source>
        <dbReference type="SAM" id="Phobius"/>
    </source>
</evidence>
<dbReference type="GO" id="GO:0022857">
    <property type="term" value="F:transmembrane transporter activity"/>
    <property type="evidence" value="ECO:0007669"/>
    <property type="project" value="InterPro"/>
</dbReference>
<evidence type="ECO:0000256" key="3">
    <source>
        <dbReference type="ARBA" id="ARBA00022989"/>
    </source>
</evidence>
<feature type="transmembrane region" description="Helical" evidence="5">
    <location>
        <begin position="103"/>
        <end position="127"/>
    </location>
</feature>
<dbReference type="InterPro" id="IPR036259">
    <property type="entry name" value="MFS_trans_sf"/>
</dbReference>
<keyword evidence="7" id="KW-1185">Reference proteome</keyword>
<evidence type="ECO:0000256" key="4">
    <source>
        <dbReference type="ARBA" id="ARBA00023136"/>
    </source>
</evidence>
<dbReference type="GO" id="GO:0000329">
    <property type="term" value="C:fungal-type vacuole membrane"/>
    <property type="evidence" value="ECO:0007669"/>
    <property type="project" value="TreeGrafter"/>
</dbReference>
<feature type="transmembrane region" description="Helical" evidence="5">
    <location>
        <begin position="40"/>
        <end position="57"/>
    </location>
</feature>
<evidence type="ECO:0008006" key="8">
    <source>
        <dbReference type="Google" id="ProtNLM"/>
    </source>
</evidence>
<feature type="transmembrane region" description="Helical" evidence="5">
    <location>
        <begin position="170"/>
        <end position="193"/>
    </location>
</feature>
<sequence>MRTILLCASIGLNAFCAGGMFTFPLLSPALATYYKFSQTQLTTIILTGMISQYPLALPVGSIVDKHGPALCSLMAGLLFATGFGVIASETVTVPDGDHASSASFYWLIFSYLCIGTSTILSYGSSLFTASKAFPTHIGLASAAAMVSFGLSPLFFSQIATSFFIDTSTGFLRIAPFAIFVSLVTLIVHTFSFLNYRRLAISASGTFEEPPVQQSEEAPISDETTPLIASDAPVHCNTHPSPPGLGDLLKQPDTWILALFCVLILGSCEMVISNIGTIAESLPASSDHPKSRQKHAGSSAALQVKLLSITNTVSRLIIGPLADYVSPISVFLPTGIRTFTRKHMISRFAFFTGPAALLTLTFFWMSVGITTQGELWALSAGTGLSYSAVFTILTSLVSSMWGLQHLGRNFGLMMFAPFTGTPLFSYLYALISTANTEPGATACKGTICWQLTFSIATLTSILALFLSLVLWRRWHGTI</sequence>
<dbReference type="PANTHER" id="PTHR21576">
    <property type="entry name" value="UNCHARACTERIZED NODULIN-LIKE PROTEIN"/>
    <property type="match status" value="1"/>
</dbReference>
<feature type="transmembrane region" description="Helical" evidence="5">
    <location>
        <begin position="347"/>
        <end position="368"/>
    </location>
</feature>
<dbReference type="OrthoDB" id="410267at2759"/>
<feature type="transmembrane region" description="Helical" evidence="5">
    <location>
        <begin position="374"/>
        <end position="397"/>
    </location>
</feature>
<evidence type="ECO:0000313" key="7">
    <source>
        <dbReference type="Proteomes" id="UP000567179"/>
    </source>
</evidence>
<gene>
    <name evidence="6" type="ORF">D9619_005817</name>
</gene>
<dbReference type="Proteomes" id="UP000567179">
    <property type="component" value="Unassembled WGS sequence"/>
</dbReference>
<dbReference type="PANTHER" id="PTHR21576:SF158">
    <property type="entry name" value="RIBOSOMAL RNA-PROCESSING PROTEIN 12-LIKE CONSERVED DOMAIN-CONTAINING PROTEIN"/>
    <property type="match status" value="1"/>
</dbReference>
<evidence type="ECO:0000256" key="1">
    <source>
        <dbReference type="ARBA" id="ARBA00004141"/>
    </source>
</evidence>
<dbReference type="AlphaFoldDB" id="A0A8H5BXT6"/>
<keyword evidence="4 5" id="KW-0472">Membrane</keyword>
<keyword evidence="2 5" id="KW-0812">Transmembrane</keyword>
<organism evidence="6 7">
    <name type="scientific">Psilocybe cf. subviscida</name>
    <dbReference type="NCBI Taxonomy" id="2480587"/>
    <lineage>
        <taxon>Eukaryota</taxon>
        <taxon>Fungi</taxon>
        <taxon>Dikarya</taxon>
        <taxon>Basidiomycota</taxon>
        <taxon>Agaricomycotina</taxon>
        <taxon>Agaricomycetes</taxon>
        <taxon>Agaricomycetidae</taxon>
        <taxon>Agaricales</taxon>
        <taxon>Agaricineae</taxon>
        <taxon>Strophariaceae</taxon>
        <taxon>Psilocybe</taxon>
    </lineage>
</organism>
<name>A0A8H5BXT6_9AGAR</name>